<evidence type="ECO:0000256" key="18">
    <source>
        <dbReference type="ARBA" id="ARBA00074306"/>
    </source>
</evidence>
<dbReference type="PROSITE" id="PS50113">
    <property type="entry name" value="PAC"/>
    <property type="match status" value="10"/>
</dbReference>
<evidence type="ECO:0000256" key="3">
    <source>
        <dbReference type="ARBA" id="ARBA00006402"/>
    </source>
</evidence>
<evidence type="ECO:0000256" key="4">
    <source>
        <dbReference type="ARBA" id="ARBA00012438"/>
    </source>
</evidence>
<feature type="domain" description="Response regulatory" evidence="22">
    <location>
        <begin position="1783"/>
        <end position="1900"/>
    </location>
</feature>
<dbReference type="InterPro" id="IPR036890">
    <property type="entry name" value="HATPase_C_sf"/>
</dbReference>
<evidence type="ECO:0000256" key="7">
    <source>
        <dbReference type="ARBA" id="ARBA00022553"/>
    </source>
</evidence>
<evidence type="ECO:0000256" key="14">
    <source>
        <dbReference type="ARBA" id="ARBA00022989"/>
    </source>
</evidence>
<dbReference type="FunFam" id="3.30.565.10:FF:000010">
    <property type="entry name" value="Sensor histidine kinase RcsC"/>
    <property type="match status" value="1"/>
</dbReference>
<feature type="domain" description="Histidine kinase" evidence="21">
    <location>
        <begin position="1527"/>
        <end position="1758"/>
    </location>
</feature>
<evidence type="ECO:0000256" key="10">
    <source>
        <dbReference type="ARBA" id="ARBA00022737"/>
    </source>
</evidence>
<dbReference type="SUPFAM" id="SSF52172">
    <property type="entry name" value="CheY-like"/>
    <property type="match status" value="1"/>
</dbReference>
<evidence type="ECO:0000313" key="26">
    <source>
        <dbReference type="Proteomes" id="UP000707356"/>
    </source>
</evidence>
<comment type="catalytic activity">
    <reaction evidence="1">
        <text>ATP + protein L-histidine = ADP + protein N-phospho-L-histidine.</text>
        <dbReference type="EC" id="2.7.13.3"/>
    </reaction>
</comment>
<evidence type="ECO:0000256" key="9">
    <source>
        <dbReference type="ARBA" id="ARBA00022692"/>
    </source>
</evidence>
<keyword evidence="7 19" id="KW-0597">Phosphoprotein</keyword>
<keyword evidence="5" id="KW-1003">Cell membrane</keyword>
<keyword evidence="9" id="KW-0812">Transmembrane</keyword>
<keyword evidence="13" id="KW-0067">ATP-binding</keyword>
<evidence type="ECO:0000259" key="22">
    <source>
        <dbReference type="PROSITE" id="PS50110"/>
    </source>
</evidence>
<dbReference type="InterPro" id="IPR036097">
    <property type="entry name" value="HisK_dim/P_sf"/>
</dbReference>
<dbReference type="InterPro" id="IPR013655">
    <property type="entry name" value="PAS_fold_3"/>
</dbReference>
<dbReference type="Gene3D" id="3.30.450.20">
    <property type="entry name" value="PAS domain"/>
    <property type="match status" value="10"/>
</dbReference>
<dbReference type="InterPro" id="IPR035965">
    <property type="entry name" value="PAS-like_dom_sf"/>
</dbReference>
<comment type="subcellular location">
    <subcellularLocation>
        <location evidence="2">Cell inner membrane</location>
        <topology evidence="2">Multi-pass membrane protein</topology>
    </subcellularLocation>
</comment>
<feature type="domain" description="PAC" evidence="24">
    <location>
        <begin position="763"/>
        <end position="815"/>
    </location>
</feature>
<feature type="domain" description="PAC" evidence="24">
    <location>
        <begin position="504"/>
        <end position="556"/>
    </location>
</feature>
<dbReference type="Gene3D" id="3.40.50.2300">
    <property type="match status" value="1"/>
</dbReference>
<dbReference type="Gene3D" id="3.30.565.10">
    <property type="entry name" value="Histidine kinase-like ATPase, C-terminal domain"/>
    <property type="match status" value="1"/>
</dbReference>
<dbReference type="InterPro" id="IPR003661">
    <property type="entry name" value="HisK_dim/P_dom"/>
</dbReference>
<dbReference type="InterPro" id="IPR003594">
    <property type="entry name" value="HATPase_dom"/>
</dbReference>
<keyword evidence="11" id="KW-0547">Nucleotide-binding</keyword>
<dbReference type="InterPro" id="IPR000700">
    <property type="entry name" value="PAS-assoc_C"/>
</dbReference>
<evidence type="ECO:0000259" key="21">
    <source>
        <dbReference type="PROSITE" id="PS50109"/>
    </source>
</evidence>
<dbReference type="CDD" id="cd17546">
    <property type="entry name" value="REC_hyHK_CKI1_RcsC-like"/>
    <property type="match status" value="1"/>
</dbReference>
<gene>
    <name evidence="25" type="ORF">KME07_10490</name>
</gene>
<dbReference type="InterPro" id="IPR000014">
    <property type="entry name" value="PAS"/>
</dbReference>
<dbReference type="CDD" id="cd16922">
    <property type="entry name" value="HATPase_EvgS-ArcB-TorS-like"/>
    <property type="match status" value="1"/>
</dbReference>
<dbReference type="PROSITE" id="PS50109">
    <property type="entry name" value="HIS_KIN"/>
    <property type="match status" value="1"/>
</dbReference>
<keyword evidence="17" id="KW-0131">Cell cycle</keyword>
<feature type="modified residue" description="4-aspartylphosphate" evidence="19">
    <location>
        <position position="1832"/>
    </location>
</feature>
<organism evidence="25 26">
    <name type="scientific">Pegethrix bostrychoides GSE-TBD4-15B</name>
    <dbReference type="NCBI Taxonomy" id="2839662"/>
    <lineage>
        <taxon>Bacteria</taxon>
        <taxon>Bacillati</taxon>
        <taxon>Cyanobacteriota</taxon>
        <taxon>Cyanophyceae</taxon>
        <taxon>Oculatellales</taxon>
        <taxon>Oculatellaceae</taxon>
        <taxon>Pegethrix</taxon>
    </lineage>
</organism>
<dbReference type="PROSITE" id="PS50112">
    <property type="entry name" value="PAS"/>
    <property type="match status" value="7"/>
</dbReference>
<proteinExistence type="inferred from homology"/>
<keyword evidence="8" id="KW-0808">Transferase</keyword>
<dbReference type="Pfam" id="PF00072">
    <property type="entry name" value="Response_reg"/>
    <property type="match status" value="1"/>
</dbReference>
<dbReference type="InterPro" id="IPR029016">
    <property type="entry name" value="GAF-like_dom_sf"/>
</dbReference>
<dbReference type="InterPro" id="IPR013656">
    <property type="entry name" value="PAS_4"/>
</dbReference>
<feature type="domain" description="PAC" evidence="24">
    <location>
        <begin position="378"/>
        <end position="430"/>
    </location>
</feature>
<reference evidence="25" key="2">
    <citation type="journal article" date="2022" name="Microbiol. Resour. Announc.">
        <title>Metagenome Sequencing to Explore Phylogenomics of Terrestrial Cyanobacteria.</title>
        <authorList>
            <person name="Ward R.D."/>
            <person name="Stajich J.E."/>
            <person name="Johansen J.R."/>
            <person name="Huntemann M."/>
            <person name="Clum A."/>
            <person name="Foster B."/>
            <person name="Foster B."/>
            <person name="Roux S."/>
            <person name="Palaniappan K."/>
            <person name="Varghese N."/>
            <person name="Mukherjee S."/>
            <person name="Reddy T.B.K."/>
            <person name="Daum C."/>
            <person name="Copeland A."/>
            <person name="Chen I.A."/>
            <person name="Ivanova N.N."/>
            <person name="Kyrpides N.C."/>
            <person name="Shapiro N."/>
            <person name="Eloe-Fadrosh E.A."/>
            <person name="Pietrasiak N."/>
        </authorList>
    </citation>
    <scope>NUCLEOTIDE SEQUENCE</scope>
    <source>
        <strain evidence="25">GSE-TBD4-15B</strain>
    </source>
</reference>
<evidence type="ECO:0000256" key="8">
    <source>
        <dbReference type="ARBA" id="ARBA00022679"/>
    </source>
</evidence>
<evidence type="ECO:0000256" key="1">
    <source>
        <dbReference type="ARBA" id="ARBA00000085"/>
    </source>
</evidence>
<dbReference type="InterPro" id="IPR004358">
    <property type="entry name" value="Sig_transdc_His_kin-like_C"/>
</dbReference>
<sequence>MSNLASLTTAAQTIAEAGQRQDILTCLLASISSEASYAAFASRQDADWTVEAEAGAPTRPMLPLSWLHQVTQTQTELSTQHPAQHPFWAEDPYFQTYQPAAALCLPLLHQNKLLGLLYLEPHSNNPEAVLAIQFLAQQAAIALARQQQEQRQQARYANLERLITARETVETALSASETRFRNIFDASEQFMGLFTPAGRIVNANQTALSLAGTELEAVLNCLVWEAPWLRDLPQAQAKLQAEIAQAANGELRRFEIQIRGQTGELLLLDASCKPLLDAAGQVFQILAEGRDVTERQRLEAKVIASELQMRLALDWTDIATWRSVPGQPGSCSESGARLLGLPPTTSIPHEVWRERIHPDDLERVEQALHHAMATGADYRAEYRVIWPDGSLHWLSAGGRGLYDNAGNLVEMLGAVVDITQQKQTELALRASELRYWEIVEQQTNLLCRFLPDGTLTFVNDAYCHYFGWTRQAIIGQNFQSLVEPGTWENIQAVIAELSPERDVITRDYRVTMPDGSQRWQQWTDRAIYDANQNLLEIQGMGQDITERKLTTEALQASELQLRHITDNVPGMVYQYCAAADRDWFPMISRGIEALCGLTPDQVQRSTQSMWDLILPEDLAAVSESVQRSAASLSLWQAEYRIQTTAGEIKWIAGNATPMLLEDGVILWNGVLVDISELKRTEAELQESKSRYGLATRAAKVGVWDWNLQTNQFFIDPNLKQILGYRDDEISNDLSLWAGYIHPDDQAAVREQAQAYLDGQTASYACEHRMLHKDGSLRWILTCGEAIRDASGQPIRLVGTNSDITERKQLELQLQEREAFLQTIYDGVGVIILVVEPTAEGDFLHVDVNSACERLFGIPRRLIIGKTLSEFGAFQSPESIAANQARYRHCFATGESVQFEESSQMQGKEVWWLTRMTPVIEPDGTIRQVITSTISITERKQVEAALQMSEQRYRSLVSNIPGAVFRGTRNRKWLVEFLSDGIKELVGHPASDFAESKLRTMADHVHPDDKDVVSAEIHRQIAARQFYEVEYRLIHADGSIRWISEKGQPVSTTPFSLLEGIAFDISERKQLEEALALSNLNLNQLNQELEERVVVRTQDLLAAQAALQQSEQFLRSIYDGVQHPIFVADLIETDRLCYSGWNAAAERVTGISAAKIIGKTLEEIFDSSQITEIQGYFQRCIVQGAPISYEERRSFDQVERWFFTTLHPLRDEQNNIYRIVGTVFDITERRQIETALQDSQKFTQSIADSIPNFLYIYDIQEQRLIYTNRNIFSVLEYSNQVNQEMEFNILELIHPEDLENISKKYHIQSISDREIIELEYRLRHANGEWRWFSSRNTIFKRDVAGQVTQLIGSAQDITDRKQLEQEQARLLSILEASPDYIGIANPEGQVLWINAQVKRLRNLAAGVEDQDLQIASFHPQWAADLIMQQGLPTASAQGVWLGETALLDSEGQEVPMSQLILRHTDPEHNVRYFSTIMRDISERKQAEIALQQANSQLEQRVQQRTTELIQAKEAAEAANRAKSLFLANMSHELRTPLNAILGFSQLMARDSSLPREQQQQLGIINRNGEHLLHLINTVLEMSKIEAGRAALNPTAFDLPRLIQSIGEMFQLKASAKGLRLVIDQTENLPHFVYTDESKLKQVLLNLLSNAIKFTESGQVTLQAGCQLAPDPISQDPISQDTCITLWFTVTDTGAGIAEADFALLFEPFVQTETGLKSQEGTGLGLPISREFVQLMGGELSLSSCLGEGSQFCFTLPVQVVSEITPHLSQNLRVVGLQPNQPTYRILIAEDNWANRELLVQLLQTVGFAVKIAQNGQEAVERWQDWSPHLIWMDIRMPVMDGYEATRQIRSLAASDSAPVIIALTASVFEEERLAILATGCDDFMRKPVSEELLFEKMASYLGVRYCYAAELEDAEPQPALAESELWQTLKTLSADWLSQLHRAAQIADEELILQLISQIAAEHPTLAQALTQLVDEFYLEKIIELTGHAQA</sequence>
<feature type="domain" description="PAS" evidence="23">
    <location>
        <begin position="1109"/>
        <end position="1183"/>
    </location>
</feature>
<dbReference type="NCBIfam" id="TIGR00229">
    <property type="entry name" value="sensory_box"/>
    <property type="match status" value="10"/>
</dbReference>
<dbReference type="PANTHER" id="PTHR43304">
    <property type="entry name" value="PHYTOCHROME-LIKE PROTEIN CPH1"/>
    <property type="match status" value="1"/>
</dbReference>
<feature type="coiled-coil region" evidence="20">
    <location>
        <begin position="1482"/>
        <end position="1513"/>
    </location>
</feature>
<dbReference type="GO" id="GO:0005886">
    <property type="term" value="C:plasma membrane"/>
    <property type="evidence" value="ECO:0007669"/>
    <property type="project" value="UniProtKB-SubCell"/>
</dbReference>
<dbReference type="InterPro" id="IPR001610">
    <property type="entry name" value="PAC"/>
</dbReference>
<dbReference type="Pfam" id="PF08448">
    <property type="entry name" value="PAS_4"/>
    <property type="match status" value="4"/>
</dbReference>
<dbReference type="SMART" id="SM00065">
    <property type="entry name" value="GAF"/>
    <property type="match status" value="1"/>
</dbReference>
<keyword evidence="20" id="KW-0175">Coiled coil</keyword>
<evidence type="ECO:0000256" key="12">
    <source>
        <dbReference type="ARBA" id="ARBA00022777"/>
    </source>
</evidence>
<comment type="similarity">
    <text evidence="3">In the N-terminal section; belongs to the phytochrome family.</text>
</comment>
<keyword evidence="14" id="KW-1133">Transmembrane helix</keyword>
<dbReference type="Gene3D" id="3.30.450.40">
    <property type="match status" value="1"/>
</dbReference>
<keyword evidence="15" id="KW-0902">Two-component regulatory system</keyword>
<dbReference type="SMART" id="SM00086">
    <property type="entry name" value="PAC"/>
    <property type="match status" value="9"/>
</dbReference>
<evidence type="ECO:0000256" key="2">
    <source>
        <dbReference type="ARBA" id="ARBA00004429"/>
    </source>
</evidence>
<reference evidence="25" key="1">
    <citation type="submission" date="2021-05" db="EMBL/GenBank/DDBJ databases">
        <authorList>
            <person name="Pietrasiak N."/>
            <person name="Ward R."/>
            <person name="Stajich J.E."/>
            <person name="Kurbessoian T."/>
        </authorList>
    </citation>
    <scope>NUCLEOTIDE SEQUENCE</scope>
    <source>
        <strain evidence="25">GSE-TBD4-15B</strain>
    </source>
</reference>
<feature type="domain" description="PAS" evidence="23">
    <location>
        <begin position="431"/>
        <end position="501"/>
    </location>
</feature>
<dbReference type="SUPFAM" id="SSF47384">
    <property type="entry name" value="Homodimeric domain of signal transducing histidine kinase"/>
    <property type="match status" value="1"/>
</dbReference>
<dbReference type="PANTHER" id="PTHR43304:SF1">
    <property type="entry name" value="PAC DOMAIN-CONTAINING PROTEIN"/>
    <property type="match status" value="1"/>
</dbReference>
<dbReference type="GO" id="GO:0000155">
    <property type="term" value="F:phosphorelay sensor kinase activity"/>
    <property type="evidence" value="ECO:0007669"/>
    <property type="project" value="InterPro"/>
</dbReference>
<comment type="caution">
    <text evidence="25">The sequence shown here is derived from an EMBL/GenBank/DDBJ whole genome shotgun (WGS) entry which is preliminary data.</text>
</comment>
<dbReference type="CDD" id="cd00130">
    <property type="entry name" value="PAS"/>
    <property type="match status" value="9"/>
</dbReference>
<dbReference type="SMART" id="SM00388">
    <property type="entry name" value="HisKA"/>
    <property type="match status" value="1"/>
</dbReference>
<dbReference type="InterPro" id="IPR005467">
    <property type="entry name" value="His_kinase_dom"/>
</dbReference>
<dbReference type="Pfam" id="PF08447">
    <property type="entry name" value="PAS_3"/>
    <property type="match status" value="5"/>
</dbReference>
<dbReference type="Gene3D" id="1.10.287.130">
    <property type="match status" value="1"/>
</dbReference>
<dbReference type="FunFam" id="1.10.287.130:FF:000038">
    <property type="entry name" value="Sensory transduction histidine kinase"/>
    <property type="match status" value="1"/>
</dbReference>
<feature type="domain" description="PAC" evidence="24">
    <location>
        <begin position="1439"/>
        <end position="1491"/>
    </location>
</feature>
<dbReference type="Pfam" id="PF02518">
    <property type="entry name" value="HATPase_c"/>
    <property type="match status" value="1"/>
</dbReference>
<dbReference type="InterPro" id="IPR001789">
    <property type="entry name" value="Sig_transdc_resp-reg_receiver"/>
</dbReference>
<evidence type="ECO:0000256" key="19">
    <source>
        <dbReference type="PROSITE-ProRule" id="PRU00169"/>
    </source>
</evidence>
<dbReference type="InterPro" id="IPR011006">
    <property type="entry name" value="CheY-like_superfamily"/>
</dbReference>
<protein>
    <recommendedName>
        <fullName evidence="18">Circadian input-output histidine kinase CikA</fullName>
        <ecNumber evidence="4">2.7.13.3</ecNumber>
    </recommendedName>
</protein>
<dbReference type="SUPFAM" id="SSF55781">
    <property type="entry name" value="GAF domain-like"/>
    <property type="match status" value="1"/>
</dbReference>
<dbReference type="Pfam" id="PF00512">
    <property type="entry name" value="HisKA"/>
    <property type="match status" value="1"/>
</dbReference>
<dbReference type="EC" id="2.7.13.3" evidence="4"/>
<dbReference type="InterPro" id="IPR003018">
    <property type="entry name" value="GAF"/>
</dbReference>
<dbReference type="InterPro" id="IPR052162">
    <property type="entry name" value="Sensor_kinase/Photoreceptor"/>
</dbReference>
<evidence type="ECO:0000256" key="16">
    <source>
        <dbReference type="ARBA" id="ARBA00023136"/>
    </source>
</evidence>
<dbReference type="SMART" id="SM00387">
    <property type="entry name" value="HATPase_c"/>
    <property type="match status" value="1"/>
</dbReference>
<feature type="domain" description="PAS" evidence="23">
    <location>
        <begin position="687"/>
        <end position="759"/>
    </location>
</feature>
<dbReference type="Pfam" id="PF13426">
    <property type="entry name" value="PAS_9"/>
    <property type="match status" value="1"/>
</dbReference>
<dbReference type="SMART" id="SM00448">
    <property type="entry name" value="REC"/>
    <property type="match status" value="1"/>
</dbReference>
<evidence type="ECO:0000256" key="5">
    <source>
        <dbReference type="ARBA" id="ARBA00022475"/>
    </source>
</evidence>
<feature type="domain" description="PAS" evidence="23">
    <location>
        <begin position="1238"/>
        <end position="1313"/>
    </location>
</feature>
<evidence type="ECO:0000259" key="24">
    <source>
        <dbReference type="PROSITE" id="PS50113"/>
    </source>
</evidence>
<dbReference type="CDD" id="cd00082">
    <property type="entry name" value="HisKA"/>
    <property type="match status" value="1"/>
</dbReference>
<feature type="domain" description="PAC" evidence="24">
    <location>
        <begin position="894"/>
        <end position="947"/>
    </location>
</feature>
<evidence type="ECO:0000256" key="11">
    <source>
        <dbReference type="ARBA" id="ARBA00022741"/>
    </source>
</evidence>
<dbReference type="Gene3D" id="2.10.70.100">
    <property type="match status" value="2"/>
</dbReference>
<keyword evidence="6" id="KW-0997">Cell inner membrane</keyword>
<dbReference type="GO" id="GO:0005524">
    <property type="term" value="F:ATP binding"/>
    <property type="evidence" value="ECO:0007669"/>
    <property type="project" value="UniProtKB-KW"/>
</dbReference>
<feature type="domain" description="PAS" evidence="23">
    <location>
        <begin position="557"/>
        <end position="632"/>
    </location>
</feature>
<evidence type="ECO:0000256" key="17">
    <source>
        <dbReference type="ARBA" id="ARBA00023306"/>
    </source>
</evidence>
<dbReference type="Proteomes" id="UP000707356">
    <property type="component" value="Unassembled WGS sequence"/>
</dbReference>
<feature type="domain" description="PAS" evidence="23">
    <location>
        <begin position="948"/>
        <end position="1023"/>
    </location>
</feature>
<dbReference type="FunFam" id="2.10.70.100:FF:000001">
    <property type="entry name" value="Sensory transduction histidine kinase"/>
    <property type="match status" value="1"/>
</dbReference>
<feature type="domain" description="PAC" evidence="24">
    <location>
        <begin position="252"/>
        <end position="304"/>
    </location>
</feature>
<evidence type="ECO:0000256" key="15">
    <source>
        <dbReference type="ARBA" id="ARBA00023012"/>
    </source>
</evidence>
<evidence type="ECO:0000259" key="23">
    <source>
        <dbReference type="PROSITE" id="PS50112"/>
    </source>
</evidence>
<feature type="domain" description="PAC" evidence="24">
    <location>
        <begin position="1026"/>
        <end position="1076"/>
    </location>
</feature>
<evidence type="ECO:0000313" key="25">
    <source>
        <dbReference type="EMBL" id="MBW4465850.1"/>
    </source>
</evidence>
<dbReference type="Pfam" id="PF01590">
    <property type="entry name" value="GAF"/>
    <property type="match status" value="1"/>
</dbReference>
<name>A0A951PB26_9CYAN</name>
<feature type="domain" description="PAC" evidence="24">
    <location>
        <begin position="1184"/>
        <end position="1237"/>
    </location>
</feature>
<accession>A0A951PB26</accession>
<evidence type="ECO:0000256" key="20">
    <source>
        <dbReference type="SAM" id="Coils"/>
    </source>
</evidence>
<dbReference type="SMART" id="SM00091">
    <property type="entry name" value="PAS"/>
    <property type="match status" value="10"/>
</dbReference>
<keyword evidence="10" id="KW-0677">Repeat</keyword>
<dbReference type="PROSITE" id="PS50110">
    <property type="entry name" value="RESPONSE_REGULATORY"/>
    <property type="match status" value="1"/>
</dbReference>
<evidence type="ECO:0000256" key="13">
    <source>
        <dbReference type="ARBA" id="ARBA00022840"/>
    </source>
</evidence>
<feature type="domain" description="PAS" evidence="23">
    <location>
        <begin position="332"/>
        <end position="375"/>
    </location>
</feature>
<evidence type="ECO:0000256" key="6">
    <source>
        <dbReference type="ARBA" id="ARBA00022519"/>
    </source>
</evidence>
<dbReference type="EMBL" id="JAHHHV010000064">
    <property type="protein sequence ID" value="MBW4465850.1"/>
    <property type="molecule type" value="Genomic_DNA"/>
</dbReference>
<keyword evidence="12" id="KW-0418">Kinase</keyword>
<dbReference type="SUPFAM" id="SSF55874">
    <property type="entry name" value="ATPase domain of HSP90 chaperone/DNA topoisomerase II/histidine kinase"/>
    <property type="match status" value="1"/>
</dbReference>
<dbReference type="PRINTS" id="PR00344">
    <property type="entry name" value="BCTRLSENSOR"/>
</dbReference>
<feature type="domain" description="PAC" evidence="24">
    <location>
        <begin position="635"/>
        <end position="686"/>
    </location>
</feature>
<dbReference type="SUPFAM" id="SSF55785">
    <property type="entry name" value="PYP-like sensor domain (PAS domain)"/>
    <property type="match status" value="10"/>
</dbReference>
<keyword evidence="16" id="KW-0472">Membrane</keyword>
<feature type="domain" description="PAC" evidence="24">
    <location>
        <begin position="1315"/>
        <end position="1368"/>
    </location>
</feature>